<dbReference type="FunFam" id="3.40.50.1980:FF:000001">
    <property type="entry name" value="Histidinol dehydrogenase"/>
    <property type="match status" value="1"/>
</dbReference>
<feature type="active site" description="Proton acceptor" evidence="5 7">
    <location>
        <position position="330"/>
    </location>
</feature>
<feature type="binding site" evidence="5 9">
    <location>
        <position position="417"/>
    </location>
    <ligand>
        <name>substrate</name>
    </ligand>
</feature>
<dbReference type="PROSITE" id="PS00611">
    <property type="entry name" value="HISOL_DEHYDROGENASE"/>
    <property type="match status" value="1"/>
</dbReference>
<keyword evidence="2 5" id="KW-0479">Metal-binding</keyword>
<evidence type="ECO:0000256" key="5">
    <source>
        <dbReference type="HAMAP-Rule" id="MF_01024"/>
    </source>
</evidence>
<dbReference type="GO" id="GO:0004399">
    <property type="term" value="F:histidinol dehydrogenase activity"/>
    <property type="evidence" value="ECO:0007669"/>
    <property type="project" value="UniProtKB-UniRule"/>
</dbReference>
<dbReference type="GO" id="GO:0000105">
    <property type="term" value="P:L-histidine biosynthetic process"/>
    <property type="evidence" value="ECO:0007669"/>
    <property type="project" value="UniProtKB-UniRule"/>
</dbReference>
<comment type="function">
    <text evidence="5">Catalyzes the sequential NAD-dependent oxidations of L-histidinol to L-histidinaldehyde and then to L-histidine.</text>
</comment>
<dbReference type="HAMAP" id="MF_01024">
    <property type="entry name" value="HisD"/>
    <property type="match status" value="1"/>
</dbReference>
<evidence type="ECO:0000256" key="2">
    <source>
        <dbReference type="ARBA" id="ARBA00022723"/>
    </source>
</evidence>
<feature type="binding site" evidence="5 9">
    <location>
        <position position="262"/>
    </location>
    <ligand>
        <name>substrate</name>
    </ligand>
</feature>
<proteinExistence type="inferred from homology"/>
<organism evidence="12 13">
    <name type="scientific">Candidatus Desantisbacteria bacterium CG2_30_40_21</name>
    <dbReference type="NCBI Taxonomy" id="1817895"/>
    <lineage>
        <taxon>Bacteria</taxon>
        <taxon>Candidatus Desantisiibacteriota</taxon>
    </lineage>
</organism>
<dbReference type="InterPro" id="IPR001692">
    <property type="entry name" value="Histidinol_DH_CS"/>
</dbReference>
<dbReference type="PRINTS" id="PR00083">
    <property type="entry name" value="HOLDHDRGNASE"/>
</dbReference>
<reference evidence="12 13" key="1">
    <citation type="journal article" date="2016" name="Environ. Microbiol.">
        <title>Genomic resolution of a cold subsurface aquifer community provides metabolic insights for novel microbes adapted to high CO concentrations.</title>
        <authorList>
            <person name="Probst A.J."/>
            <person name="Castelle C.J."/>
            <person name="Singh A."/>
            <person name="Brown C.T."/>
            <person name="Anantharaman K."/>
            <person name="Sharon I."/>
            <person name="Hug L.A."/>
            <person name="Burstein D."/>
            <person name="Emerson J.B."/>
            <person name="Thomas B.C."/>
            <person name="Banfield J.F."/>
        </authorList>
    </citation>
    <scope>NUCLEOTIDE SEQUENCE [LARGE SCALE GENOMIC DNA]</scope>
    <source>
        <strain evidence="12">CG2_30_40_21</strain>
    </source>
</reference>
<dbReference type="NCBIfam" id="TIGR00069">
    <property type="entry name" value="hisD"/>
    <property type="match status" value="1"/>
</dbReference>
<keyword evidence="3 5" id="KW-0862">Zinc</keyword>
<feature type="binding site" evidence="5 9">
    <location>
        <position position="422"/>
    </location>
    <ligand>
        <name>substrate</name>
    </ligand>
</feature>
<comment type="similarity">
    <text evidence="1 5 6 11">Belongs to the histidinol dehydrogenase family.</text>
</comment>
<feature type="binding site" evidence="5 10">
    <location>
        <position position="262"/>
    </location>
    <ligand>
        <name>Zn(2+)</name>
        <dbReference type="ChEBI" id="CHEBI:29105"/>
    </ligand>
</feature>
<evidence type="ECO:0000313" key="12">
    <source>
        <dbReference type="EMBL" id="OIP42950.1"/>
    </source>
</evidence>
<dbReference type="Proteomes" id="UP000183085">
    <property type="component" value="Unassembled WGS sequence"/>
</dbReference>
<feature type="binding site" evidence="5 10">
    <location>
        <position position="363"/>
    </location>
    <ligand>
        <name>Zn(2+)</name>
        <dbReference type="ChEBI" id="CHEBI:29105"/>
    </ligand>
</feature>
<feature type="active site" description="Proton acceptor" evidence="5 7">
    <location>
        <position position="329"/>
    </location>
</feature>
<sequence length="432" mass="47110">MINILHSCNNKERERINEILVRTNRLLWDAEANATVNEIINDVAATGDKGVIKYTQKFDGVKLTPKALRVSAIEIRNAYAQVEKEFLDTIRLASTNITKFHIKQLRNSWMVVETNGGTLAQLYRPLERVGIYIPGGSAPLVSTVLMTAMPAKVAGVNQIVLCTPPGPDGQVSPYILATAHVIGINEIYKVGGAQSIAAMAFGTQTIPKVDKIVGPGNIFVTLAKKAVYGFVAIDMIAGPTEIAIIADEAANPRFLAVDLLAQAEHDPLSCSILLTTSSEIASSVRNEMEKQIQELGRRDIIEKALSNGAIIVVENIDEAISMANTFASEHLELHVKNPWEMLGRIENAGCILMGENTPESVADYFAGPSHVLPTSGTARFFSPLTVDDFIKKTSLVCWSKQELDTFKDDIMRIAEIEGLDAHARAVGIRFEE</sequence>
<feature type="binding site" evidence="5 10">
    <location>
        <position position="422"/>
    </location>
    <ligand>
        <name>Zn(2+)</name>
        <dbReference type="ChEBI" id="CHEBI:29105"/>
    </ligand>
</feature>
<gene>
    <name evidence="5" type="primary">hisD</name>
    <name evidence="12" type="ORF">AUJ95_01160</name>
</gene>
<dbReference type="FunFam" id="3.40.50.1980:FF:000026">
    <property type="entry name" value="Histidinol dehydrogenase"/>
    <property type="match status" value="1"/>
</dbReference>
<dbReference type="InterPro" id="IPR012131">
    <property type="entry name" value="Hstdl_DH"/>
</dbReference>
<feature type="binding site" evidence="5 8">
    <location>
        <position position="194"/>
    </location>
    <ligand>
        <name>NAD(+)</name>
        <dbReference type="ChEBI" id="CHEBI:57540"/>
    </ligand>
</feature>
<keyword evidence="5" id="KW-0028">Amino-acid biosynthesis</keyword>
<dbReference type="GO" id="GO:0051287">
    <property type="term" value="F:NAD binding"/>
    <property type="evidence" value="ECO:0007669"/>
    <property type="project" value="InterPro"/>
</dbReference>
<feature type="binding site" evidence="5 10">
    <location>
        <position position="265"/>
    </location>
    <ligand>
        <name>Zn(2+)</name>
        <dbReference type="ChEBI" id="CHEBI:29105"/>
    </ligand>
</feature>
<dbReference type="AlphaFoldDB" id="A0A1J5EHV0"/>
<feature type="binding site" evidence="5 9">
    <location>
        <position position="240"/>
    </location>
    <ligand>
        <name>substrate</name>
    </ligand>
</feature>
<dbReference type="EMBL" id="MNYI01000030">
    <property type="protein sequence ID" value="OIP42950.1"/>
    <property type="molecule type" value="Genomic_DNA"/>
</dbReference>
<feature type="binding site" evidence="5 8">
    <location>
        <position position="132"/>
    </location>
    <ligand>
        <name>NAD(+)</name>
        <dbReference type="ChEBI" id="CHEBI:57540"/>
    </ligand>
</feature>
<evidence type="ECO:0000313" key="13">
    <source>
        <dbReference type="Proteomes" id="UP000183085"/>
    </source>
</evidence>
<feature type="binding site" evidence="5 9">
    <location>
        <position position="330"/>
    </location>
    <ligand>
        <name>substrate</name>
    </ligand>
</feature>
<evidence type="ECO:0000256" key="7">
    <source>
        <dbReference type="PIRSR" id="PIRSR000099-1"/>
    </source>
</evidence>
<keyword evidence="4 5" id="KW-0560">Oxidoreductase</keyword>
<dbReference type="CDD" id="cd06572">
    <property type="entry name" value="Histidinol_dh"/>
    <property type="match status" value="1"/>
</dbReference>
<feature type="binding site" evidence="5 9">
    <location>
        <position position="363"/>
    </location>
    <ligand>
        <name>substrate</name>
    </ligand>
</feature>
<evidence type="ECO:0000256" key="3">
    <source>
        <dbReference type="ARBA" id="ARBA00022833"/>
    </source>
</evidence>
<dbReference type="GO" id="GO:0008270">
    <property type="term" value="F:zinc ion binding"/>
    <property type="evidence" value="ECO:0007669"/>
    <property type="project" value="UniProtKB-UniRule"/>
</dbReference>
<comment type="pathway">
    <text evidence="5">Amino-acid biosynthesis; L-histidine biosynthesis; L-histidine from 5-phospho-alpha-D-ribose 1-diphosphate: step 9/9.</text>
</comment>
<evidence type="ECO:0000256" key="1">
    <source>
        <dbReference type="ARBA" id="ARBA00010178"/>
    </source>
</evidence>
<evidence type="ECO:0000256" key="9">
    <source>
        <dbReference type="PIRSR" id="PIRSR000099-3"/>
    </source>
</evidence>
<dbReference type="PIRSF" id="PIRSF000099">
    <property type="entry name" value="Histidinol_dh"/>
    <property type="match status" value="1"/>
</dbReference>
<dbReference type="GO" id="GO:0005829">
    <property type="term" value="C:cytosol"/>
    <property type="evidence" value="ECO:0007669"/>
    <property type="project" value="TreeGrafter"/>
</dbReference>
<dbReference type="PANTHER" id="PTHR21256">
    <property type="entry name" value="HISTIDINOL DEHYDROGENASE HDH"/>
    <property type="match status" value="1"/>
</dbReference>
<keyword evidence="5 8" id="KW-0520">NAD</keyword>
<evidence type="ECO:0000256" key="8">
    <source>
        <dbReference type="PIRSR" id="PIRSR000099-2"/>
    </source>
</evidence>
<protein>
    <recommendedName>
        <fullName evidence="5">Histidinol dehydrogenase</fullName>
        <shortName evidence="5">HDH</shortName>
        <ecNumber evidence="5">1.1.1.23</ecNumber>
    </recommendedName>
</protein>
<feature type="binding site" evidence="5 8">
    <location>
        <position position="217"/>
    </location>
    <ligand>
        <name>NAD(+)</name>
        <dbReference type="ChEBI" id="CHEBI:57540"/>
    </ligand>
</feature>
<comment type="cofactor">
    <cofactor evidence="5 10">
        <name>Zn(2+)</name>
        <dbReference type="ChEBI" id="CHEBI:29105"/>
    </cofactor>
    <text evidence="5 10">Binds 1 zinc ion per subunit.</text>
</comment>
<dbReference type="UniPathway" id="UPA00031">
    <property type="reaction ID" value="UER00014"/>
</dbReference>
<comment type="caution">
    <text evidence="12">The sequence shown here is derived from an EMBL/GenBank/DDBJ whole genome shotgun (WGS) entry which is preliminary data.</text>
</comment>
<evidence type="ECO:0000256" key="4">
    <source>
        <dbReference type="ARBA" id="ARBA00023002"/>
    </source>
</evidence>
<dbReference type="Gene3D" id="3.40.50.1980">
    <property type="entry name" value="Nitrogenase molybdenum iron protein domain"/>
    <property type="match status" value="2"/>
</dbReference>
<dbReference type="SUPFAM" id="SSF53720">
    <property type="entry name" value="ALDH-like"/>
    <property type="match status" value="1"/>
</dbReference>
<evidence type="ECO:0000256" key="10">
    <source>
        <dbReference type="PIRSR" id="PIRSR000099-4"/>
    </source>
</evidence>
<feature type="binding site" evidence="5 9">
    <location>
        <position position="265"/>
    </location>
    <ligand>
        <name>substrate</name>
    </ligand>
</feature>
<evidence type="ECO:0000256" key="11">
    <source>
        <dbReference type="RuleBase" id="RU004175"/>
    </source>
</evidence>
<evidence type="ECO:0000256" key="6">
    <source>
        <dbReference type="PIRNR" id="PIRNR000099"/>
    </source>
</evidence>
<dbReference type="InterPro" id="IPR016161">
    <property type="entry name" value="Ald_DH/histidinol_DH"/>
</dbReference>
<name>A0A1J5EHV0_9BACT</name>
<comment type="catalytic activity">
    <reaction evidence="5">
        <text>L-histidinol + 2 NAD(+) + H2O = L-histidine + 2 NADH + 3 H(+)</text>
        <dbReference type="Rhea" id="RHEA:20641"/>
        <dbReference type="ChEBI" id="CHEBI:15377"/>
        <dbReference type="ChEBI" id="CHEBI:15378"/>
        <dbReference type="ChEBI" id="CHEBI:57540"/>
        <dbReference type="ChEBI" id="CHEBI:57595"/>
        <dbReference type="ChEBI" id="CHEBI:57699"/>
        <dbReference type="ChEBI" id="CHEBI:57945"/>
        <dbReference type="EC" id="1.1.1.23"/>
    </reaction>
</comment>
<dbReference type="EC" id="1.1.1.23" evidence="5"/>
<dbReference type="InterPro" id="IPR022695">
    <property type="entry name" value="Histidinol_DH_monofunct"/>
</dbReference>
<dbReference type="STRING" id="1817895.AUJ95_01160"/>
<dbReference type="PANTHER" id="PTHR21256:SF2">
    <property type="entry name" value="HISTIDINE BIOSYNTHESIS TRIFUNCTIONAL PROTEIN"/>
    <property type="match status" value="1"/>
</dbReference>
<keyword evidence="5" id="KW-0368">Histidine biosynthesis</keyword>
<dbReference type="Gene3D" id="1.20.5.1300">
    <property type="match status" value="1"/>
</dbReference>
<dbReference type="Pfam" id="PF00815">
    <property type="entry name" value="Histidinol_dh"/>
    <property type="match status" value="1"/>
</dbReference>
<accession>A0A1J5EHV0</accession>